<feature type="domain" description="Tetracycline repressor TetR C-terminal" evidence="4">
    <location>
        <begin position="20"/>
        <end position="73"/>
    </location>
</feature>
<dbReference type="EMBL" id="CP045702">
    <property type="protein sequence ID" value="QNE73628.1"/>
    <property type="molecule type" value="Genomic_DNA"/>
</dbReference>
<dbReference type="Pfam" id="PF02909">
    <property type="entry name" value="TetR_C_1"/>
    <property type="match status" value="1"/>
</dbReference>
<accession>A0A7G7BE63</accession>
<evidence type="ECO:0000313" key="6">
    <source>
        <dbReference type="Proteomes" id="UP000515307"/>
    </source>
</evidence>
<evidence type="ECO:0000256" key="3">
    <source>
        <dbReference type="SAM" id="MobiDB-lite"/>
    </source>
</evidence>
<dbReference type="KEGG" id="sfiy:F0344_02480"/>
<dbReference type="GO" id="GO:0045892">
    <property type="term" value="P:negative regulation of DNA-templated transcription"/>
    <property type="evidence" value="ECO:0007669"/>
    <property type="project" value="InterPro"/>
</dbReference>
<evidence type="ECO:0000256" key="2">
    <source>
        <dbReference type="ARBA" id="ARBA00023163"/>
    </source>
</evidence>
<proteinExistence type="predicted"/>
<evidence type="ECO:0000256" key="1">
    <source>
        <dbReference type="ARBA" id="ARBA00023015"/>
    </source>
</evidence>
<feature type="region of interest" description="Disordered" evidence="3">
    <location>
        <begin position="1"/>
        <end position="20"/>
    </location>
</feature>
<dbReference type="Proteomes" id="UP000515307">
    <property type="component" value="Chromosome"/>
</dbReference>
<gene>
    <name evidence="5" type="ORF">F0344_02480</name>
</gene>
<evidence type="ECO:0000259" key="4">
    <source>
        <dbReference type="Pfam" id="PF02909"/>
    </source>
</evidence>
<name>A0A7G7BE63_9ACTN</name>
<evidence type="ECO:0000313" key="5">
    <source>
        <dbReference type="EMBL" id="QNE73628.1"/>
    </source>
</evidence>
<protein>
    <recommendedName>
        <fullName evidence="4">Tetracycline repressor TetR C-terminal domain-containing protein</fullName>
    </recommendedName>
</protein>
<sequence length="78" mass="8560">MPAAGEHPLQESSLPFDSPQDLEDVAESIIEQLPAGTYPHLTEMITDHALRPGYAYANEFAPGLDLILDGLERSLRAR</sequence>
<organism evidence="5 6">
    <name type="scientific">Streptomyces finlayi</name>
    <dbReference type="NCBI Taxonomy" id="67296"/>
    <lineage>
        <taxon>Bacteria</taxon>
        <taxon>Bacillati</taxon>
        <taxon>Actinomycetota</taxon>
        <taxon>Actinomycetes</taxon>
        <taxon>Kitasatosporales</taxon>
        <taxon>Streptomycetaceae</taxon>
        <taxon>Streptomyces</taxon>
    </lineage>
</organism>
<dbReference type="InterPro" id="IPR004111">
    <property type="entry name" value="Repressor_TetR_C"/>
</dbReference>
<keyword evidence="1" id="KW-0805">Transcription regulation</keyword>
<dbReference type="AlphaFoldDB" id="A0A7G7BE63"/>
<keyword evidence="2" id="KW-0804">Transcription</keyword>
<dbReference type="Gene3D" id="1.10.357.10">
    <property type="entry name" value="Tetracycline Repressor, domain 2"/>
    <property type="match status" value="1"/>
</dbReference>
<reference evidence="6" key="1">
    <citation type="submission" date="2019-10" db="EMBL/GenBank/DDBJ databases">
        <title>Antimicrobial potential of Antarctic Bacteria.</title>
        <authorList>
            <person name="Benaud N."/>
            <person name="Edwards R.J."/>
            <person name="Ferrari B.C."/>
        </authorList>
    </citation>
    <scope>NUCLEOTIDE SEQUENCE [LARGE SCALE GENOMIC DNA]</scope>
    <source>
        <strain evidence="6">NBSH44</strain>
    </source>
</reference>
<dbReference type="SUPFAM" id="SSF48498">
    <property type="entry name" value="Tetracyclin repressor-like, C-terminal domain"/>
    <property type="match status" value="1"/>
</dbReference>
<dbReference type="InterPro" id="IPR036271">
    <property type="entry name" value="Tet_transcr_reg_TetR-rel_C_sf"/>
</dbReference>
<keyword evidence="6" id="KW-1185">Reference proteome</keyword>
<dbReference type="RefSeq" id="WP_185303022.1">
    <property type="nucleotide sequence ID" value="NZ_CP045702.1"/>
</dbReference>